<dbReference type="KEGG" id="rci:RCIX1502"/>
<name>Q0W4C9_METAR</name>
<dbReference type="EMBL" id="AM114193">
    <property type="protein sequence ID" value="CAJ36764.1"/>
    <property type="molecule type" value="Genomic_DNA"/>
</dbReference>
<dbReference type="SUPFAM" id="SSF48371">
    <property type="entry name" value="ARM repeat"/>
    <property type="match status" value="1"/>
</dbReference>
<sequence length="190" mass="20792">MLKHGQGSVQMSGFFQKILGTDTAGTVKKIQYYGNAKTQEGIPKLIQYMSDESVEIRRAASRALEHHWMTGRNDAIAVLTRALGDADMEVRKNSSLALGEFLSKAAVSAEEPRAARQALIRLLQGEKEAEVIKSTILGLGYLQDGSLITPMADALRAKDKKIISQAIDTIGNLPPTEVRLEMKKALRSII</sequence>
<reference evidence="1 2" key="1">
    <citation type="journal article" date="2006" name="Science">
        <title>Genome of rice cluster I archaea -- the key methane producers in the rice rhizosphere.</title>
        <authorList>
            <person name="Erkel C."/>
            <person name="Kube M."/>
            <person name="Reinhardt R."/>
            <person name="Liesack W."/>
        </authorList>
    </citation>
    <scope>NUCLEOTIDE SEQUENCE [LARGE SCALE GENOMIC DNA]</scope>
    <source>
        <strain evidence="2">DSM 22066 / NBRC 105507 / MRE50</strain>
    </source>
</reference>
<dbReference type="Gene3D" id="1.25.10.10">
    <property type="entry name" value="Leucine-rich Repeat Variant"/>
    <property type="match status" value="1"/>
</dbReference>
<dbReference type="AlphaFoldDB" id="Q0W4C9"/>
<dbReference type="InterPro" id="IPR016024">
    <property type="entry name" value="ARM-type_fold"/>
</dbReference>
<evidence type="ECO:0000313" key="2">
    <source>
        <dbReference type="Proteomes" id="UP000000663"/>
    </source>
</evidence>
<dbReference type="Pfam" id="PF13646">
    <property type="entry name" value="HEAT_2"/>
    <property type="match status" value="1"/>
</dbReference>
<gene>
    <name evidence="1" type="ORF">RCIX1502</name>
</gene>
<dbReference type="InterPro" id="IPR011989">
    <property type="entry name" value="ARM-like"/>
</dbReference>
<protein>
    <recommendedName>
        <fullName evidence="3">HEAT repeat domain-containing protein</fullName>
    </recommendedName>
</protein>
<evidence type="ECO:0008006" key="3">
    <source>
        <dbReference type="Google" id="ProtNLM"/>
    </source>
</evidence>
<evidence type="ECO:0000313" key="1">
    <source>
        <dbReference type="EMBL" id="CAJ36764.1"/>
    </source>
</evidence>
<accession>Q0W4C9</accession>
<organism evidence="1 2">
    <name type="scientific">Methanocella arvoryzae (strain DSM 22066 / NBRC 105507 / MRE50)</name>
    <dbReference type="NCBI Taxonomy" id="351160"/>
    <lineage>
        <taxon>Archaea</taxon>
        <taxon>Methanobacteriati</taxon>
        <taxon>Methanobacteriota</taxon>
        <taxon>Stenosarchaea group</taxon>
        <taxon>Methanomicrobia</taxon>
        <taxon>Methanocellales</taxon>
        <taxon>Methanocellaceae</taxon>
        <taxon>Methanocella</taxon>
    </lineage>
</organism>
<proteinExistence type="predicted"/>
<dbReference type="eggNOG" id="arCOG02967">
    <property type="taxonomic scope" value="Archaea"/>
</dbReference>
<dbReference type="Proteomes" id="UP000000663">
    <property type="component" value="Chromosome"/>
</dbReference>
<keyword evidence="2" id="KW-1185">Reference proteome</keyword>